<dbReference type="AlphaFoldDB" id="A0AAU8HST1"/>
<name>A0AAU8HST1_9FIRM</name>
<sequence length="76" mass="8994">MSSKIKLENEIKKNMIEEIKYYFQKERDEELGDLAAGLILDFFIEKIGPEIYNQGVYDSYQLMTDRVEDLLAIQKK</sequence>
<proteinExistence type="predicted"/>
<dbReference type="EMBL" id="CP159485">
    <property type="protein sequence ID" value="XCI28380.1"/>
    <property type="molecule type" value="Genomic_DNA"/>
</dbReference>
<dbReference type="RefSeq" id="WP_353892945.1">
    <property type="nucleotide sequence ID" value="NZ_CP159485.1"/>
</dbReference>
<protein>
    <submittedName>
        <fullName evidence="1">DUF2164 domain-containing protein</fullName>
    </submittedName>
</protein>
<reference evidence="1" key="1">
    <citation type="journal article" date="2018" name="Antonie Van Leeuwenhoek">
        <title>Proteinivorax hydrogeniformans sp. nov., an anaerobic, haloalkaliphilic bacterium fermenting proteinaceous compounds with high hydrogen production.</title>
        <authorList>
            <person name="Boltyanskaya Y."/>
            <person name="Detkova E."/>
            <person name="Pimenov N."/>
            <person name="Kevbrin V."/>
        </authorList>
    </citation>
    <scope>NUCLEOTIDE SEQUENCE</scope>
    <source>
        <strain evidence="1">Z-710</strain>
    </source>
</reference>
<organism evidence="1">
    <name type="scientific">Proteinivorax hydrogeniformans</name>
    <dbReference type="NCBI Taxonomy" id="1826727"/>
    <lineage>
        <taxon>Bacteria</taxon>
        <taxon>Bacillati</taxon>
        <taxon>Bacillota</taxon>
        <taxon>Clostridia</taxon>
        <taxon>Eubacteriales</taxon>
        <taxon>Proteinivoracaceae</taxon>
        <taxon>Proteinivorax</taxon>
    </lineage>
</organism>
<gene>
    <name evidence="1" type="ORF">PRVXH_002337</name>
</gene>
<dbReference type="InterPro" id="IPR018680">
    <property type="entry name" value="DUF2164"/>
</dbReference>
<dbReference type="Pfam" id="PF09932">
    <property type="entry name" value="DUF2164"/>
    <property type="match status" value="1"/>
</dbReference>
<accession>A0AAU8HST1</accession>
<reference evidence="1" key="2">
    <citation type="submission" date="2024-06" db="EMBL/GenBank/DDBJ databases">
        <authorList>
            <person name="Petrova K.O."/>
            <person name="Toshchakov S.V."/>
            <person name="Boltjanskaja Y.V."/>
            <person name="Kevbrin V.V."/>
        </authorList>
    </citation>
    <scope>NUCLEOTIDE SEQUENCE</scope>
    <source>
        <strain evidence="1">Z-710</strain>
    </source>
</reference>
<evidence type="ECO:0000313" key="1">
    <source>
        <dbReference type="EMBL" id="XCI28380.1"/>
    </source>
</evidence>